<dbReference type="Proteomes" id="UP000243900">
    <property type="component" value="Unassembled WGS sequence"/>
</dbReference>
<evidence type="ECO:0000313" key="1">
    <source>
        <dbReference type="EMBL" id="PQA44333.1"/>
    </source>
</evidence>
<keyword evidence="2" id="KW-1185">Reference proteome</keyword>
<name>A0A2P6ASV2_9GAMM</name>
<evidence type="ECO:0000313" key="2">
    <source>
        <dbReference type="Proteomes" id="UP000243900"/>
    </source>
</evidence>
<protein>
    <submittedName>
        <fullName evidence="1">Uncharacterized protein</fullName>
    </submittedName>
</protein>
<reference evidence="2" key="1">
    <citation type="submission" date="2018-02" db="EMBL/GenBank/DDBJ databases">
        <title>Genome sequencing of Solimonas sp. HR-BB.</title>
        <authorList>
            <person name="Lee Y."/>
            <person name="Jeon C.O."/>
        </authorList>
    </citation>
    <scope>NUCLEOTIDE SEQUENCE [LARGE SCALE GENOMIC DNA]</scope>
    <source>
        <strain evidence="2">HR-E</strain>
    </source>
</reference>
<dbReference type="AlphaFoldDB" id="A0A2P6ASV2"/>
<gene>
    <name evidence="1" type="ORF">C5O18_04850</name>
</gene>
<accession>A0A2P6ASV2</accession>
<feature type="non-terminal residue" evidence="1">
    <location>
        <position position="1"/>
    </location>
</feature>
<dbReference type="RefSeq" id="WP_206389728.1">
    <property type="nucleotide sequence ID" value="NZ_PTQZ01000084.1"/>
</dbReference>
<comment type="caution">
    <text evidence="1">The sequence shown here is derived from an EMBL/GenBank/DDBJ whole genome shotgun (WGS) entry which is preliminary data.</text>
</comment>
<proteinExistence type="predicted"/>
<organism evidence="1 2">
    <name type="scientific">Amnimonas aquatica</name>
    <dbReference type="NCBI Taxonomy" id="2094561"/>
    <lineage>
        <taxon>Bacteria</taxon>
        <taxon>Pseudomonadati</taxon>
        <taxon>Pseudomonadota</taxon>
        <taxon>Gammaproteobacteria</taxon>
        <taxon>Moraxellales</taxon>
        <taxon>Moraxellaceae</taxon>
        <taxon>Amnimonas</taxon>
    </lineage>
</organism>
<sequence length="132" mass="14074">LMSYCSKEWPSDRGYRLALAYRAGTAAARVAAAEQGRWLKASWRNGAWQLRLVSFPPSSLAETSLQIQLDSLAGSRSLPLLSAVIADVAGTPSGPYYVNLGGLGDVELTTTVLRIVQDGQVLLRDTGAALLP</sequence>
<dbReference type="EMBL" id="PTQZ01000084">
    <property type="protein sequence ID" value="PQA44333.1"/>
    <property type="molecule type" value="Genomic_DNA"/>
</dbReference>